<feature type="compositionally biased region" description="Basic residues" evidence="1">
    <location>
        <begin position="39"/>
        <end position="51"/>
    </location>
</feature>
<dbReference type="EMBL" id="UINC01006967">
    <property type="protein sequence ID" value="SVA30682.1"/>
    <property type="molecule type" value="Genomic_DNA"/>
</dbReference>
<dbReference type="AlphaFoldDB" id="A0A381UR77"/>
<feature type="region of interest" description="Disordered" evidence="1">
    <location>
        <begin position="30"/>
        <end position="51"/>
    </location>
</feature>
<evidence type="ECO:0000256" key="1">
    <source>
        <dbReference type="SAM" id="MobiDB-lite"/>
    </source>
</evidence>
<proteinExistence type="predicted"/>
<protein>
    <submittedName>
        <fullName evidence="2">Uncharacterized protein</fullName>
    </submittedName>
</protein>
<gene>
    <name evidence="2" type="ORF">METZ01_LOCUS83536</name>
</gene>
<sequence>MDDVKQREELKRERAWGPKERRLAIQDMIAFVEPNQSPHNRRNRPRWHKEN</sequence>
<accession>A0A381UR77</accession>
<name>A0A381UR77_9ZZZZ</name>
<reference evidence="2" key="1">
    <citation type="submission" date="2018-05" db="EMBL/GenBank/DDBJ databases">
        <authorList>
            <person name="Lanie J.A."/>
            <person name="Ng W.-L."/>
            <person name="Kazmierczak K.M."/>
            <person name="Andrzejewski T.M."/>
            <person name="Davidsen T.M."/>
            <person name="Wayne K.J."/>
            <person name="Tettelin H."/>
            <person name="Glass J.I."/>
            <person name="Rusch D."/>
            <person name="Podicherti R."/>
            <person name="Tsui H.-C.T."/>
            <person name="Winkler M.E."/>
        </authorList>
    </citation>
    <scope>NUCLEOTIDE SEQUENCE</scope>
</reference>
<organism evidence="2">
    <name type="scientific">marine metagenome</name>
    <dbReference type="NCBI Taxonomy" id="408172"/>
    <lineage>
        <taxon>unclassified sequences</taxon>
        <taxon>metagenomes</taxon>
        <taxon>ecological metagenomes</taxon>
    </lineage>
</organism>
<evidence type="ECO:0000313" key="2">
    <source>
        <dbReference type="EMBL" id="SVA30682.1"/>
    </source>
</evidence>